<reference evidence="2 3" key="1">
    <citation type="submission" date="2020-08" db="EMBL/GenBank/DDBJ databases">
        <authorList>
            <person name="Koutsovoulos G."/>
            <person name="Danchin GJ E."/>
        </authorList>
    </citation>
    <scope>NUCLEOTIDE SEQUENCE [LARGE SCALE GENOMIC DNA]</scope>
</reference>
<dbReference type="Proteomes" id="UP000580250">
    <property type="component" value="Unassembled WGS sequence"/>
</dbReference>
<accession>A0A6V7UJ55</accession>
<evidence type="ECO:0000313" key="2">
    <source>
        <dbReference type="EMBL" id="CAD2158159.1"/>
    </source>
</evidence>
<proteinExistence type="predicted"/>
<feature type="compositionally biased region" description="Basic and acidic residues" evidence="1">
    <location>
        <begin position="20"/>
        <end position="33"/>
    </location>
</feature>
<dbReference type="OrthoDB" id="10261556at2759"/>
<evidence type="ECO:0000256" key="1">
    <source>
        <dbReference type="SAM" id="MobiDB-lite"/>
    </source>
</evidence>
<sequence length="184" mass="21139">MNNNEEEDGQLYGGGRKRLLKDADYENTRDGGMGRDPSIQEQEERQRVRELVQSELRKRRLSSLNEIPKWSDAGKVLKEDKADNYPLLLSTTQKMGNKIPGLNLEKREQYRIKICNELRLNAAACEAWEKMDEDLLGNLSGVLEEREFLGAKLTTTYANRIASKINELKKATNRSELHTDLQQT</sequence>
<feature type="region of interest" description="Disordered" evidence="1">
    <location>
        <begin position="1"/>
        <end position="47"/>
    </location>
</feature>
<protein>
    <submittedName>
        <fullName evidence="2">Uncharacterized protein</fullName>
    </submittedName>
</protein>
<name>A0A6V7UJ55_MELEN</name>
<dbReference type="EMBL" id="CAJEWN010000069">
    <property type="protein sequence ID" value="CAD2158159.1"/>
    <property type="molecule type" value="Genomic_DNA"/>
</dbReference>
<gene>
    <name evidence="2" type="ORF">MENT_LOCUS13018</name>
</gene>
<dbReference type="AlphaFoldDB" id="A0A6V7UJ55"/>
<comment type="caution">
    <text evidence="2">The sequence shown here is derived from an EMBL/GenBank/DDBJ whole genome shotgun (WGS) entry which is preliminary data.</text>
</comment>
<organism evidence="2 3">
    <name type="scientific">Meloidogyne enterolobii</name>
    <name type="common">Root-knot nematode worm</name>
    <name type="synonym">Meloidogyne mayaguensis</name>
    <dbReference type="NCBI Taxonomy" id="390850"/>
    <lineage>
        <taxon>Eukaryota</taxon>
        <taxon>Metazoa</taxon>
        <taxon>Ecdysozoa</taxon>
        <taxon>Nematoda</taxon>
        <taxon>Chromadorea</taxon>
        <taxon>Rhabditida</taxon>
        <taxon>Tylenchina</taxon>
        <taxon>Tylenchomorpha</taxon>
        <taxon>Tylenchoidea</taxon>
        <taxon>Meloidogynidae</taxon>
        <taxon>Meloidogyninae</taxon>
        <taxon>Meloidogyne</taxon>
    </lineage>
</organism>
<evidence type="ECO:0000313" key="3">
    <source>
        <dbReference type="Proteomes" id="UP000580250"/>
    </source>
</evidence>